<protein>
    <submittedName>
        <fullName evidence="2">Uncharacterized protein</fullName>
    </submittedName>
</protein>
<keyword evidence="3" id="KW-1185">Reference proteome</keyword>
<evidence type="ECO:0000256" key="1">
    <source>
        <dbReference type="SAM" id="MobiDB-lite"/>
    </source>
</evidence>
<proteinExistence type="predicted"/>
<evidence type="ECO:0000313" key="2">
    <source>
        <dbReference type="EMBL" id="ODQ77298.1"/>
    </source>
</evidence>
<feature type="compositionally biased region" description="Basic and acidic residues" evidence="1">
    <location>
        <begin position="224"/>
        <end position="236"/>
    </location>
</feature>
<dbReference type="RefSeq" id="XP_018982626.1">
    <property type="nucleotide sequence ID" value="XM_019133056.1"/>
</dbReference>
<dbReference type="GeneID" id="30150909"/>
<reference evidence="3" key="1">
    <citation type="submission" date="2016-05" db="EMBL/GenBank/DDBJ databases">
        <title>Comparative genomics of biotechnologically important yeasts.</title>
        <authorList>
            <consortium name="DOE Joint Genome Institute"/>
            <person name="Riley R."/>
            <person name="Haridas S."/>
            <person name="Wolfe K.H."/>
            <person name="Lopes M.R."/>
            <person name="Hittinger C.T."/>
            <person name="Goker M."/>
            <person name="Salamov A."/>
            <person name="Wisecaver J."/>
            <person name="Long T.M."/>
            <person name="Aerts A.L."/>
            <person name="Barry K."/>
            <person name="Choi C."/>
            <person name="Clum A."/>
            <person name="Coughlan A.Y."/>
            <person name="Deshpande S."/>
            <person name="Douglass A.P."/>
            <person name="Hanson S.J."/>
            <person name="Klenk H.-P."/>
            <person name="Labutti K."/>
            <person name="Lapidus A."/>
            <person name="Lindquist E."/>
            <person name="Lipzen A."/>
            <person name="Meier-Kolthoff J.P."/>
            <person name="Ohm R.A."/>
            <person name="Otillar R.P."/>
            <person name="Pangilinan J."/>
            <person name="Peng Y."/>
            <person name="Rokas A."/>
            <person name="Rosa C.A."/>
            <person name="Scheuner C."/>
            <person name="Sibirny A.A."/>
            <person name="Slot J.C."/>
            <person name="Stielow J.B."/>
            <person name="Sun H."/>
            <person name="Kurtzman C.P."/>
            <person name="Blackwell M."/>
            <person name="Grigoriev I.V."/>
            <person name="Jeffries T.W."/>
        </authorList>
    </citation>
    <scope>NUCLEOTIDE SEQUENCE [LARGE SCALE GENOMIC DNA]</scope>
    <source>
        <strain evidence="3">NRRL Y-12698</strain>
    </source>
</reference>
<dbReference type="Proteomes" id="UP000094336">
    <property type="component" value="Unassembled WGS sequence"/>
</dbReference>
<dbReference type="EMBL" id="KV454441">
    <property type="protein sequence ID" value="ODQ77298.1"/>
    <property type="molecule type" value="Genomic_DNA"/>
</dbReference>
<feature type="compositionally biased region" description="Basic residues" evidence="1">
    <location>
        <begin position="205"/>
        <end position="223"/>
    </location>
</feature>
<sequence>MTTSPFSLGDDLELLVSLNRHEPFAFKIRSPEFEARMQSVAEDVTLNSTESGGRLECDAAEVEDRIDRIFAEYTQFVEEGNVITAEDVATGKAVAVWKAIVFMVLKQKEGIEASDLKEVNGPKVSLKANTQSRPRSSLPSQAALTTSFLAVESDSERSAYESGAQPYTNDILGSSDDEPRQIPSHGPDQTDFAPIPWDTNEPLPKKYKTPNGKKLKKEKREKREKKEKNDKKEEKKKNKGKKGKSRLVLDKKAVKKIIKKQSRLKKINKKLWKLFELLVGNAQAQLRLERKHSHELSNLFEKVVEQNKLLTGWLSQVQAEAETLLLERVA</sequence>
<accession>A0A1E3QI65</accession>
<evidence type="ECO:0000313" key="3">
    <source>
        <dbReference type="Proteomes" id="UP000094336"/>
    </source>
</evidence>
<name>A0A1E3QI65_9ASCO</name>
<organism evidence="2 3">
    <name type="scientific">Babjeviella inositovora NRRL Y-12698</name>
    <dbReference type="NCBI Taxonomy" id="984486"/>
    <lineage>
        <taxon>Eukaryota</taxon>
        <taxon>Fungi</taxon>
        <taxon>Dikarya</taxon>
        <taxon>Ascomycota</taxon>
        <taxon>Saccharomycotina</taxon>
        <taxon>Pichiomycetes</taxon>
        <taxon>Serinales incertae sedis</taxon>
        <taxon>Babjeviella</taxon>
    </lineage>
</organism>
<dbReference type="AlphaFoldDB" id="A0A1E3QI65"/>
<gene>
    <name evidence="2" type="ORF">BABINDRAFT_99980</name>
</gene>
<feature type="region of interest" description="Disordered" evidence="1">
    <location>
        <begin position="156"/>
        <end position="246"/>
    </location>
</feature>